<dbReference type="RefSeq" id="WP_113943331.1">
    <property type="nucleotide sequence ID" value="NZ_JBHEEG010000012.1"/>
</dbReference>
<dbReference type="InterPro" id="IPR001638">
    <property type="entry name" value="Solute-binding_3/MltF_N"/>
</dbReference>
<evidence type="ECO:0000256" key="1">
    <source>
        <dbReference type="ARBA" id="ARBA00022729"/>
    </source>
</evidence>
<dbReference type="EMBL" id="QNRH01000002">
    <property type="protein sequence ID" value="RBO97299.1"/>
    <property type="molecule type" value="Genomic_DNA"/>
</dbReference>
<reference evidence="4 5" key="1">
    <citation type="submission" date="2018-06" db="EMBL/GenBank/DDBJ databases">
        <title>Genomic Encyclopedia of Type Strains, Phase IV (KMG-IV): sequencing the most valuable type-strain genomes for metagenomic binning, comparative biology and taxonomic classification.</title>
        <authorList>
            <person name="Goeker M."/>
        </authorList>
    </citation>
    <scope>NUCLEOTIDE SEQUENCE [LARGE SCALE GENOMIC DNA]</scope>
    <source>
        <strain evidence="4 5">DSM 25619</strain>
    </source>
</reference>
<dbReference type="Proteomes" id="UP000252893">
    <property type="component" value="Unassembled WGS sequence"/>
</dbReference>
<dbReference type="PANTHER" id="PTHR35936">
    <property type="entry name" value="MEMBRANE-BOUND LYTIC MUREIN TRANSGLYCOSYLASE F"/>
    <property type="match status" value="1"/>
</dbReference>
<gene>
    <name evidence="4" type="ORF">DFR47_10280</name>
</gene>
<name>A0A366E699_9HYPH</name>
<dbReference type="SUPFAM" id="SSF53850">
    <property type="entry name" value="Periplasmic binding protein-like II"/>
    <property type="match status" value="1"/>
</dbReference>
<keyword evidence="5" id="KW-1185">Reference proteome</keyword>
<evidence type="ECO:0000259" key="3">
    <source>
        <dbReference type="SMART" id="SM00062"/>
    </source>
</evidence>
<dbReference type="Gene3D" id="3.40.190.10">
    <property type="entry name" value="Periplasmic binding protein-like II"/>
    <property type="match status" value="2"/>
</dbReference>
<dbReference type="PANTHER" id="PTHR35936:SF19">
    <property type="entry name" value="AMINO-ACID-BINDING PROTEIN YXEM-RELATED"/>
    <property type="match status" value="1"/>
</dbReference>
<evidence type="ECO:0000313" key="4">
    <source>
        <dbReference type="EMBL" id="RBO97299.1"/>
    </source>
</evidence>
<organism evidence="4 5">
    <name type="scientific">Pseudochrobactrum asaccharolyticum</name>
    <dbReference type="NCBI Taxonomy" id="354351"/>
    <lineage>
        <taxon>Bacteria</taxon>
        <taxon>Pseudomonadati</taxon>
        <taxon>Pseudomonadota</taxon>
        <taxon>Alphaproteobacteria</taxon>
        <taxon>Hyphomicrobiales</taxon>
        <taxon>Brucellaceae</taxon>
        <taxon>Pseudochrobactrum</taxon>
    </lineage>
</organism>
<evidence type="ECO:0000256" key="2">
    <source>
        <dbReference type="SAM" id="SignalP"/>
    </source>
</evidence>
<dbReference type="OrthoDB" id="9807134at2"/>
<keyword evidence="1 2" id="KW-0732">Signal</keyword>
<dbReference type="SMART" id="SM00062">
    <property type="entry name" value="PBPb"/>
    <property type="match status" value="1"/>
</dbReference>
<feature type="domain" description="Solute-binding protein family 3/N-terminal" evidence="3">
    <location>
        <begin position="30"/>
        <end position="260"/>
    </location>
</feature>
<proteinExistence type="predicted"/>
<comment type="caution">
    <text evidence="4">The sequence shown here is derived from an EMBL/GenBank/DDBJ whole genome shotgun (WGS) entry which is preliminary data.</text>
</comment>
<accession>A0A366E699</accession>
<evidence type="ECO:0000313" key="5">
    <source>
        <dbReference type="Proteomes" id="UP000252893"/>
    </source>
</evidence>
<dbReference type="AlphaFoldDB" id="A0A366E699"/>
<feature type="signal peptide" evidence="2">
    <location>
        <begin position="1"/>
        <end position="28"/>
    </location>
</feature>
<feature type="chain" id="PRO_5016662786" evidence="2">
    <location>
        <begin position="29"/>
        <end position="264"/>
    </location>
</feature>
<dbReference type="Pfam" id="PF00497">
    <property type="entry name" value="SBP_bac_3"/>
    <property type="match status" value="1"/>
</dbReference>
<sequence>MKSFSKKITTAVFAGLAITLAASLPSQAQTLKVAVGAEPYPPMYYPDASGQWHGFEVDLAGLLCKTANLECETTPIAWDGIIPALTSGKIDMIMGSMSITAERQKKIDFSDKYYSIPPMIIGTKDIKFEPNAEGLADKTVGVQVSTIHQSYVEKHFVPKGATLKEYQTQDEANNDLAAGRLDAVMADAGAMADFLKTDIGQSCCDAKGNPAPDIEILGPGVGIGLRKGDDALREKMNTAIKTIRENGEYEALAKKYFTYDVFGD</sequence>
<protein>
    <submittedName>
        <fullName evidence="4">Amino acid ABC transporter substrate-binding protein (PAAT family)</fullName>
    </submittedName>
</protein>